<evidence type="ECO:0000313" key="6">
    <source>
        <dbReference type="EMBL" id="PIL34212.1"/>
    </source>
</evidence>
<dbReference type="STRING" id="1077348.A0A2G8SKC8"/>
<evidence type="ECO:0000256" key="3">
    <source>
        <dbReference type="ARBA" id="ARBA00023242"/>
    </source>
</evidence>
<comment type="caution">
    <text evidence="6">The sequence shown here is derived from an EMBL/GenBank/DDBJ whole genome shotgun (WGS) entry which is preliminary data.</text>
</comment>
<evidence type="ECO:0000256" key="2">
    <source>
        <dbReference type="ARBA" id="ARBA00022737"/>
    </source>
</evidence>
<dbReference type="PANTHER" id="PTHR22793:SF12">
    <property type="entry name" value="MYOCARDIN-RELATED TRANSCRIPTION FACTOR, ISOFORM H"/>
    <property type="match status" value="1"/>
</dbReference>
<evidence type="ECO:0000256" key="4">
    <source>
        <dbReference type="PROSITE-ProRule" id="PRU00401"/>
    </source>
</evidence>
<accession>A0A2G8SKC8</accession>
<dbReference type="PANTHER" id="PTHR22793">
    <property type="entry name" value="MYOCARDIN-RELATED TRANSCRIPTION FACTOR-RELATED"/>
    <property type="match status" value="1"/>
</dbReference>
<feature type="region of interest" description="Disordered" evidence="5">
    <location>
        <begin position="1"/>
        <end position="24"/>
    </location>
</feature>
<evidence type="ECO:0000313" key="7">
    <source>
        <dbReference type="Proteomes" id="UP000230002"/>
    </source>
</evidence>
<dbReference type="PROSITE" id="PS51073">
    <property type="entry name" value="RPEL"/>
    <property type="match status" value="1"/>
</dbReference>
<organism evidence="6 7">
    <name type="scientific">Ganoderma sinense ZZ0214-1</name>
    <dbReference type="NCBI Taxonomy" id="1077348"/>
    <lineage>
        <taxon>Eukaryota</taxon>
        <taxon>Fungi</taxon>
        <taxon>Dikarya</taxon>
        <taxon>Basidiomycota</taxon>
        <taxon>Agaricomycotina</taxon>
        <taxon>Agaricomycetes</taxon>
        <taxon>Polyporales</taxon>
        <taxon>Polyporaceae</taxon>
        <taxon>Ganoderma</taxon>
    </lineage>
</organism>
<dbReference type="AlphaFoldDB" id="A0A2G8SKC8"/>
<keyword evidence="3" id="KW-0539">Nucleus</keyword>
<dbReference type="GO" id="GO:0045944">
    <property type="term" value="P:positive regulation of transcription by RNA polymerase II"/>
    <property type="evidence" value="ECO:0007669"/>
    <property type="project" value="TreeGrafter"/>
</dbReference>
<comment type="subcellular location">
    <subcellularLocation>
        <location evidence="1">Nucleus</location>
    </subcellularLocation>
</comment>
<dbReference type="Proteomes" id="UP000230002">
    <property type="component" value="Unassembled WGS sequence"/>
</dbReference>
<dbReference type="GO" id="GO:0003713">
    <property type="term" value="F:transcription coactivator activity"/>
    <property type="evidence" value="ECO:0007669"/>
    <property type="project" value="TreeGrafter"/>
</dbReference>
<keyword evidence="7" id="KW-1185">Reference proteome</keyword>
<dbReference type="InterPro" id="IPR043451">
    <property type="entry name" value="Myocardin-like"/>
</dbReference>
<feature type="repeat" description="RPEL" evidence="4">
    <location>
        <begin position="29"/>
        <end position="54"/>
    </location>
</feature>
<evidence type="ECO:0008006" key="8">
    <source>
        <dbReference type="Google" id="ProtNLM"/>
    </source>
</evidence>
<dbReference type="InterPro" id="IPR004018">
    <property type="entry name" value="RPEL_repeat"/>
</dbReference>
<dbReference type="Gene3D" id="6.10.150.10">
    <property type="match status" value="1"/>
</dbReference>
<evidence type="ECO:0000256" key="5">
    <source>
        <dbReference type="SAM" id="MobiDB-lite"/>
    </source>
</evidence>
<dbReference type="EMBL" id="AYKW01000006">
    <property type="protein sequence ID" value="PIL34212.1"/>
    <property type="molecule type" value="Genomic_DNA"/>
</dbReference>
<gene>
    <name evidence="6" type="ORF">GSI_03923</name>
</gene>
<keyword evidence="2" id="KW-0677">Repeat</keyword>
<proteinExistence type="predicted"/>
<feature type="compositionally biased region" description="Basic and acidic residues" evidence="5">
    <location>
        <begin position="13"/>
        <end position="22"/>
    </location>
</feature>
<sequence length="121" mass="13317">MPSTDAAAPTPVEKPKPERKMSIDPQTAQMLEKNLAHRPDKHELIERNILKDDSVAPALQAAKEKLQRSQLENKLEHALQARPKPEELVKEGILKGKHTCALMSTPALSDLSTTDTDVPPA</sequence>
<protein>
    <recommendedName>
        <fullName evidence="8">RPEL repeat protein</fullName>
    </recommendedName>
</protein>
<name>A0A2G8SKC8_9APHY</name>
<dbReference type="GO" id="GO:0005634">
    <property type="term" value="C:nucleus"/>
    <property type="evidence" value="ECO:0007669"/>
    <property type="project" value="UniProtKB-SubCell"/>
</dbReference>
<evidence type="ECO:0000256" key="1">
    <source>
        <dbReference type="ARBA" id="ARBA00004123"/>
    </source>
</evidence>
<dbReference type="SMART" id="SM00707">
    <property type="entry name" value="RPEL"/>
    <property type="match status" value="2"/>
</dbReference>
<dbReference type="Pfam" id="PF02755">
    <property type="entry name" value="RPEL"/>
    <property type="match status" value="2"/>
</dbReference>
<dbReference type="OrthoDB" id="197676at2759"/>
<reference evidence="6 7" key="1">
    <citation type="journal article" date="2015" name="Sci. Rep.">
        <title>Chromosome-level genome map provides insights into diverse defense mechanisms in the medicinal fungus Ganoderma sinense.</title>
        <authorList>
            <person name="Zhu Y."/>
            <person name="Xu J."/>
            <person name="Sun C."/>
            <person name="Zhou S."/>
            <person name="Xu H."/>
            <person name="Nelson D.R."/>
            <person name="Qian J."/>
            <person name="Song J."/>
            <person name="Luo H."/>
            <person name="Xiang L."/>
            <person name="Li Y."/>
            <person name="Xu Z."/>
            <person name="Ji A."/>
            <person name="Wang L."/>
            <person name="Lu S."/>
            <person name="Hayward A."/>
            <person name="Sun W."/>
            <person name="Li X."/>
            <person name="Schwartz D.C."/>
            <person name="Wang Y."/>
            <person name="Chen S."/>
        </authorList>
    </citation>
    <scope>NUCLEOTIDE SEQUENCE [LARGE SCALE GENOMIC DNA]</scope>
    <source>
        <strain evidence="6 7">ZZ0214-1</strain>
    </source>
</reference>